<dbReference type="Proteomes" id="UP001217485">
    <property type="component" value="Unassembled WGS sequence"/>
</dbReference>
<evidence type="ECO:0000256" key="1">
    <source>
        <dbReference type="ARBA" id="ARBA00022801"/>
    </source>
</evidence>
<dbReference type="Gene3D" id="3.20.20.80">
    <property type="entry name" value="Glycosidases"/>
    <property type="match status" value="1"/>
</dbReference>
<comment type="caution">
    <text evidence="4">The sequence shown here is derived from an EMBL/GenBank/DDBJ whole genome shotgun (WGS) entry which is preliminary data.</text>
</comment>
<name>A0ABT5C8H1_9BACT</name>
<dbReference type="EMBL" id="JAQNDK010000003">
    <property type="protein sequence ID" value="MDC0682248.1"/>
    <property type="molecule type" value="Genomic_DNA"/>
</dbReference>
<dbReference type="PROSITE" id="PS51910">
    <property type="entry name" value="GH18_2"/>
    <property type="match status" value="1"/>
</dbReference>
<dbReference type="SUPFAM" id="SSF51055">
    <property type="entry name" value="Carbohydrate binding domain"/>
    <property type="match status" value="2"/>
</dbReference>
<dbReference type="SMART" id="SM00495">
    <property type="entry name" value="ChtBD3"/>
    <property type="match status" value="2"/>
</dbReference>
<protein>
    <submittedName>
        <fullName evidence="4">Glycosyl hydrolase family 18 protein</fullName>
    </submittedName>
</protein>
<reference evidence="4 5" key="1">
    <citation type="submission" date="2023-01" db="EMBL/GenBank/DDBJ databases">
        <title>Minimal conservation of predation-associated metabolite biosynthetic gene clusters underscores biosynthetic potential of Myxococcota including descriptions for ten novel species: Archangium lansinium sp. nov., Myxococcus landrumus sp. nov., Nannocystis bai.</title>
        <authorList>
            <person name="Ahearne A."/>
            <person name="Stevens C."/>
            <person name="Dowd S."/>
        </authorList>
    </citation>
    <scope>NUCLEOTIDE SEQUENCE [LARGE SCALE GENOMIC DNA]</scope>
    <source>
        <strain evidence="4 5">WIWO2</strain>
    </source>
</reference>
<dbReference type="CDD" id="cd12214">
    <property type="entry name" value="ChiA1_BD"/>
    <property type="match status" value="2"/>
</dbReference>
<accession>A0ABT5C8H1</accession>
<organism evidence="4 5">
    <name type="scientific">Sorangium atrum</name>
    <dbReference type="NCBI Taxonomy" id="2995308"/>
    <lineage>
        <taxon>Bacteria</taxon>
        <taxon>Pseudomonadati</taxon>
        <taxon>Myxococcota</taxon>
        <taxon>Polyangia</taxon>
        <taxon>Polyangiales</taxon>
        <taxon>Polyangiaceae</taxon>
        <taxon>Sorangium</taxon>
    </lineage>
</organism>
<dbReference type="Gene3D" id="2.10.10.20">
    <property type="entry name" value="Carbohydrate-binding module superfamily 5/12"/>
    <property type="match status" value="2"/>
</dbReference>
<dbReference type="InterPro" id="IPR036573">
    <property type="entry name" value="CBM_sf_5/12"/>
</dbReference>
<evidence type="ECO:0000256" key="2">
    <source>
        <dbReference type="SAM" id="MobiDB-lite"/>
    </source>
</evidence>
<evidence type="ECO:0000259" key="3">
    <source>
        <dbReference type="PROSITE" id="PS51910"/>
    </source>
</evidence>
<dbReference type="InterPro" id="IPR003610">
    <property type="entry name" value="CBM5/12"/>
</dbReference>
<feature type="compositionally biased region" description="Low complexity" evidence="2">
    <location>
        <begin position="61"/>
        <end position="124"/>
    </location>
</feature>
<proteinExistence type="predicted"/>
<gene>
    <name evidence="4" type="ORF">POL72_31250</name>
</gene>
<feature type="region of interest" description="Disordered" evidence="2">
    <location>
        <begin position="1"/>
        <end position="20"/>
    </location>
</feature>
<feature type="region of interest" description="Disordered" evidence="2">
    <location>
        <begin position="56"/>
        <end position="132"/>
    </location>
</feature>
<sequence>MDQNESAACADFPEWQEGQPYAAGDIVNYEGSAYIAKYDNPGFIPTVSTYFWEPYSGCSDSSEPTEGSSSEPTEGSSSEPTEGSSSEPTEGSSSEPTEGSSSEPTEGSSSEPTEGSSPEPTEGSCSYPQWQEGQPYAAGDIVNYEGSAYIAKYDNPGFIPTVSTYFWEPYSGCSDSPGDDGRPRAAFGLPQKVVAGYYPNWTEAPVRIRDINSNYNVIYLFAAKPFGGSPGTTGAVYWEAPGDGKGAATNLNADIEYARTIQDRRIILSVGGAKNGMSFPTRKKSETFVNSVIGIYDRLGGFDGLDWNTFEADQAPDTSEMIWISQELKRRIPGFIITAPPAPWNSRDKTFCQQMVDAGALDYAAPQYYDGPELAEQSYIVNSVNEWVSLLGPTHVVVGFGISDRQYYMSIDEAIPTWNQVESNHPALRGVFDWEINIDESKGWQFANGVGPLVTD</sequence>
<feature type="domain" description="GH18" evidence="3">
    <location>
        <begin position="192"/>
        <end position="456"/>
    </location>
</feature>
<dbReference type="GO" id="GO:0016787">
    <property type="term" value="F:hydrolase activity"/>
    <property type="evidence" value="ECO:0007669"/>
    <property type="project" value="UniProtKB-KW"/>
</dbReference>
<dbReference type="InterPro" id="IPR001223">
    <property type="entry name" value="Glyco_hydro18_cat"/>
</dbReference>
<dbReference type="RefSeq" id="WP_272099950.1">
    <property type="nucleotide sequence ID" value="NZ_JAQNDK010000003.1"/>
</dbReference>
<evidence type="ECO:0000313" key="4">
    <source>
        <dbReference type="EMBL" id="MDC0682248.1"/>
    </source>
</evidence>
<dbReference type="InterPro" id="IPR017853">
    <property type="entry name" value="GH"/>
</dbReference>
<dbReference type="SUPFAM" id="SSF51445">
    <property type="entry name" value="(Trans)glycosidases"/>
    <property type="match status" value="1"/>
</dbReference>
<keyword evidence="5" id="KW-1185">Reference proteome</keyword>
<evidence type="ECO:0000313" key="5">
    <source>
        <dbReference type="Proteomes" id="UP001217485"/>
    </source>
</evidence>
<keyword evidence="1 4" id="KW-0378">Hydrolase</keyword>